<protein>
    <submittedName>
        <fullName evidence="3">Uncharacterized protein</fullName>
    </submittedName>
</protein>
<gene>
    <name evidence="3" type="ORF">CYMTET_36397</name>
</gene>
<accession>A0AAE0CG07</accession>
<evidence type="ECO:0000256" key="2">
    <source>
        <dbReference type="SAM" id="Phobius"/>
    </source>
</evidence>
<name>A0AAE0CG07_9CHLO</name>
<keyword evidence="2" id="KW-0812">Transmembrane</keyword>
<organism evidence="3 4">
    <name type="scientific">Cymbomonas tetramitiformis</name>
    <dbReference type="NCBI Taxonomy" id="36881"/>
    <lineage>
        <taxon>Eukaryota</taxon>
        <taxon>Viridiplantae</taxon>
        <taxon>Chlorophyta</taxon>
        <taxon>Pyramimonadophyceae</taxon>
        <taxon>Pyramimonadales</taxon>
        <taxon>Pyramimonadaceae</taxon>
        <taxon>Cymbomonas</taxon>
    </lineage>
</organism>
<comment type="caution">
    <text evidence="3">The sequence shown here is derived from an EMBL/GenBank/DDBJ whole genome shotgun (WGS) entry which is preliminary data.</text>
</comment>
<keyword evidence="4" id="KW-1185">Reference proteome</keyword>
<reference evidence="3 4" key="1">
    <citation type="journal article" date="2015" name="Genome Biol. Evol.">
        <title>Comparative Genomics of a Bacterivorous Green Alga Reveals Evolutionary Causalities and Consequences of Phago-Mixotrophic Mode of Nutrition.</title>
        <authorList>
            <person name="Burns J.A."/>
            <person name="Paasch A."/>
            <person name="Narechania A."/>
            <person name="Kim E."/>
        </authorList>
    </citation>
    <scope>NUCLEOTIDE SEQUENCE [LARGE SCALE GENOMIC DNA]</scope>
    <source>
        <strain evidence="3 4">PLY_AMNH</strain>
    </source>
</reference>
<feature type="transmembrane region" description="Helical" evidence="2">
    <location>
        <begin position="115"/>
        <end position="138"/>
    </location>
</feature>
<dbReference type="EMBL" id="LGRX02023653">
    <property type="protein sequence ID" value="KAK3254387.1"/>
    <property type="molecule type" value="Genomic_DNA"/>
</dbReference>
<dbReference type="Proteomes" id="UP001190700">
    <property type="component" value="Unassembled WGS sequence"/>
</dbReference>
<sequence length="513" mass="59279">MFLVLFLLVLMVWLLWYGLVQVSRAHLMRAKFMGKAAEQKNQHNAVLMGILFGYLQVISPTFELFYDLLPEEGMFKELIVPISVFNLPLAWMMQFQCIVHNVGLSSDTSNPVPMFYIEMIMKAAMPLLVVLGFGGEFLRQHLMMIRGRTRFYASSESVRGSIRASTLRRSTIARTVTGTWYHDFKYNISTKKGACVAAISFLLVFLYPTVGLQMFRIFHCDEVLHEEAPGTVEYWLRNDRAVKCFEGGWYLPATFATLTIVTYIFGFPAMVAYILYRLNNAKLYELTILSDSNDQKTQTLPQAWMIKAKQTVCRRRRRRHSHPLPTTESFPAMDPVPTKMHRAYLESEERGAGSRAGQDSEGAQEDPGLKERKVAEEEEEAEEVADIIFQDEEDDDEDEIIVRGKRIERRVYAQDSEVYHEANGQLWLVVNGQRMAVRPVMRCFETRRGAQCLQITRLQDKRYLFYWGRFYIGLEPNLYFFNCIALLRRLTQTGFVVVVQIVEPRSGPPLRPL</sequence>
<evidence type="ECO:0000313" key="4">
    <source>
        <dbReference type="Proteomes" id="UP001190700"/>
    </source>
</evidence>
<keyword evidence="2" id="KW-0472">Membrane</keyword>
<feature type="transmembrane region" description="Helical" evidence="2">
    <location>
        <begin position="194"/>
        <end position="215"/>
    </location>
</feature>
<feature type="region of interest" description="Disordered" evidence="1">
    <location>
        <begin position="313"/>
        <end position="389"/>
    </location>
</feature>
<evidence type="ECO:0000313" key="3">
    <source>
        <dbReference type="EMBL" id="KAK3254387.1"/>
    </source>
</evidence>
<feature type="compositionally biased region" description="Basic residues" evidence="1">
    <location>
        <begin position="313"/>
        <end position="322"/>
    </location>
</feature>
<feature type="compositionally biased region" description="Acidic residues" evidence="1">
    <location>
        <begin position="376"/>
        <end position="389"/>
    </location>
</feature>
<keyword evidence="2" id="KW-1133">Transmembrane helix</keyword>
<feature type="transmembrane region" description="Helical" evidence="2">
    <location>
        <begin position="255"/>
        <end position="276"/>
    </location>
</feature>
<feature type="compositionally biased region" description="Basic and acidic residues" evidence="1">
    <location>
        <begin position="343"/>
        <end position="352"/>
    </location>
</feature>
<feature type="transmembrane region" description="Helical" evidence="2">
    <location>
        <begin position="44"/>
        <end position="66"/>
    </location>
</feature>
<evidence type="ECO:0000256" key="1">
    <source>
        <dbReference type="SAM" id="MobiDB-lite"/>
    </source>
</evidence>
<dbReference type="AlphaFoldDB" id="A0AAE0CG07"/>
<proteinExistence type="predicted"/>